<organism evidence="2 3">
    <name type="scientific">Seminavis robusta</name>
    <dbReference type="NCBI Taxonomy" id="568900"/>
    <lineage>
        <taxon>Eukaryota</taxon>
        <taxon>Sar</taxon>
        <taxon>Stramenopiles</taxon>
        <taxon>Ochrophyta</taxon>
        <taxon>Bacillariophyta</taxon>
        <taxon>Bacillariophyceae</taxon>
        <taxon>Bacillariophycidae</taxon>
        <taxon>Naviculales</taxon>
        <taxon>Naviculaceae</taxon>
        <taxon>Seminavis</taxon>
    </lineage>
</organism>
<dbReference type="Proteomes" id="UP001153069">
    <property type="component" value="Unassembled WGS sequence"/>
</dbReference>
<gene>
    <name evidence="2" type="ORF">SEMRO_600_G173390.1</name>
</gene>
<evidence type="ECO:0000313" key="3">
    <source>
        <dbReference type="Proteomes" id="UP001153069"/>
    </source>
</evidence>
<sequence length="116" mass="13172">MNTVTPTATNTKTNDEGTGKSPLLFVDDLVWSDEILPFVGVEQYAFVGVVSKKINKAYKDYCKIELQKNPRKVKDNPARHSPSRSLEIKDTLYSETFFNQQRAELWLKGKSSSKTL</sequence>
<keyword evidence="3" id="KW-1185">Reference proteome</keyword>
<evidence type="ECO:0000313" key="2">
    <source>
        <dbReference type="EMBL" id="CAB9513578.1"/>
    </source>
</evidence>
<dbReference type="AlphaFoldDB" id="A0A9N8HFY1"/>
<proteinExistence type="predicted"/>
<protein>
    <submittedName>
        <fullName evidence="2">Uncharacterized protein</fullName>
    </submittedName>
</protein>
<reference evidence="2" key="1">
    <citation type="submission" date="2020-06" db="EMBL/GenBank/DDBJ databases">
        <authorList>
            <consortium name="Plant Systems Biology data submission"/>
        </authorList>
    </citation>
    <scope>NUCLEOTIDE SEQUENCE</scope>
    <source>
        <strain evidence="2">D6</strain>
    </source>
</reference>
<comment type="caution">
    <text evidence="2">The sequence shown here is derived from an EMBL/GenBank/DDBJ whole genome shotgun (WGS) entry which is preliminary data.</text>
</comment>
<feature type="region of interest" description="Disordered" evidence="1">
    <location>
        <begin position="1"/>
        <end position="20"/>
    </location>
</feature>
<name>A0A9N8HFY1_9STRA</name>
<evidence type="ECO:0000256" key="1">
    <source>
        <dbReference type="SAM" id="MobiDB-lite"/>
    </source>
</evidence>
<dbReference type="EMBL" id="CAICTM010000599">
    <property type="protein sequence ID" value="CAB9513578.1"/>
    <property type="molecule type" value="Genomic_DNA"/>
</dbReference>
<accession>A0A9N8HFY1</accession>
<feature type="compositionally biased region" description="Low complexity" evidence="1">
    <location>
        <begin position="1"/>
        <end position="12"/>
    </location>
</feature>